<protein>
    <submittedName>
        <fullName evidence="1">Uncharacterized protein</fullName>
    </submittedName>
</protein>
<proteinExistence type="predicted"/>
<evidence type="ECO:0000313" key="2">
    <source>
        <dbReference type="Proteomes" id="UP000800093"/>
    </source>
</evidence>
<reference evidence="2" key="1">
    <citation type="journal article" date="2020" name="Stud. Mycol.">
        <title>101 Dothideomycetes genomes: A test case for predicting lifestyles and emergence of pathogens.</title>
        <authorList>
            <person name="Haridas S."/>
            <person name="Albert R."/>
            <person name="Binder M."/>
            <person name="Bloem J."/>
            <person name="LaButti K."/>
            <person name="Salamov A."/>
            <person name="Andreopoulos B."/>
            <person name="Baker S."/>
            <person name="Barry K."/>
            <person name="Bills G."/>
            <person name="Bluhm B."/>
            <person name="Cannon C."/>
            <person name="Castanera R."/>
            <person name="Culley D."/>
            <person name="Daum C."/>
            <person name="Ezra D."/>
            <person name="Gonzalez J."/>
            <person name="Henrissat B."/>
            <person name="Kuo A."/>
            <person name="Liang C."/>
            <person name="Lipzen A."/>
            <person name="Lutzoni F."/>
            <person name="Magnuson J."/>
            <person name="Mondo S."/>
            <person name="Nolan M."/>
            <person name="Ohm R."/>
            <person name="Pangilinan J."/>
            <person name="Park H.-J."/>
            <person name="Ramirez L."/>
            <person name="Alfaro M."/>
            <person name="Sun H."/>
            <person name="Tritt A."/>
            <person name="Yoshinaga Y."/>
            <person name="Zwiers L.-H."/>
            <person name="Turgeon B."/>
            <person name="Goodwin S."/>
            <person name="Spatafora J."/>
            <person name="Crous P."/>
            <person name="Grigoriev I."/>
        </authorList>
    </citation>
    <scope>NUCLEOTIDE SEQUENCE [LARGE SCALE GENOMIC DNA]</scope>
    <source>
        <strain evidence="2">CBS 304.66</strain>
    </source>
</reference>
<comment type="caution">
    <text evidence="1">The sequence shown here is derived from an EMBL/GenBank/DDBJ whole genome shotgun (WGS) entry which is preliminary data.</text>
</comment>
<gene>
    <name evidence="1" type="ORF">CC78DRAFT_581872</name>
</gene>
<accession>A0A9P4K8P6</accession>
<dbReference type="AlphaFoldDB" id="A0A9P4K8P6"/>
<sequence length="76" mass="8574">MSTYLYAPVVGDGTKEWDNVSINDLVELYVIVLARVIEGEDVQSGKEGVIFTAADRNSWKYLFQWTADAGVQLRNF</sequence>
<dbReference type="EMBL" id="ML986631">
    <property type="protein sequence ID" value="KAF2263118.1"/>
    <property type="molecule type" value="Genomic_DNA"/>
</dbReference>
<name>A0A9P4K8P6_9PLEO</name>
<evidence type="ECO:0000313" key="1">
    <source>
        <dbReference type="EMBL" id="KAF2263118.1"/>
    </source>
</evidence>
<organism evidence="1 2">
    <name type="scientific">Lojkania enalia</name>
    <dbReference type="NCBI Taxonomy" id="147567"/>
    <lineage>
        <taxon>Eukaryota</taxon>
        <taxon>Fungi</taxon>
        <taxon>Dikarya</taxon>
        <taxon>Ascomycota</taxon>
        <taxon>Pezizomycotina</taxon>
        <taxon>Dothideomycetes</taxon>
        <taxon>Pleosporomycetidae</taxon>
        <taxon>Pleosporales</taxon>
        <taxon>Pleosporales incertae sedis</taxon>
        <taxon>Lojkania</taxon>
    </lineage>
</organism>
<keyword evidence="2" id="KW-1185">Reference proteome</keyword>
<dbReference type="Proteomes" id="UP000800093">
    <property type="component" value="Unassembled WGS sequence"/>
</dbReference>
<dbReference type="OrthoDB" id="10262413at2759"/>